<evidence type="ECO:0000256" key="1">
    <source>
        <dbReference type="SAM" id="SignalP"/>
    </source>
</evidence>
<sequence length="115" mass="12781">MKAHTIASVVIIILLFSVCSTAQIRDFSTAHKKIERALEGRAGFPGSDAIWVAHNVLGITVIKDVINEKKYAKDVCNFLAENGFSSQKVTVNIVDQNELRSYNRWSQLASVQCKN</sequence>
<keyword evidence="1" id="KW-0732">Signal</keyword>
<gene>
    <name evidence="3" type="ORF">IHBHHGIJ_01142</name>
    <name evidence="2" type="ORF">KFEGEMFD_00009</name>
</gene>
<proteinExistence type="predicted"/>
<evidence type="ECO:0000313" key="2">
    <source>
        <dbReference type="EMBL" id="CAA0078224.1"/>
    </source>
</evidence>
<protein>
    <submittedName>
        <fullName evidence="3">Uncharacterized protein</fullName>
    </submittedName>
</protein>
<keyword evidence="4" id="KW-1185">Reference proteome</keyword>
<name>A0A5S9NC12_9GAMM</name>
<feature type="signal peptide" evidence="1">
    <location>
        <begin position="1"/>
        <end position="22"/>
    </location>
</feature>
<dbReference type="OrthoDB" id="5740772at2"/>
<feature type="chain" id="PRO_5036150391" evidence="1">
    <location>
        <begin position="23"/>
        <end position="115"/>
    </location>
</feature>
<accession>A0A5S9NC12</accession>
<dbReference type="RefSeq" id="WP_159267774.1">
    <property type="nucleotide sequence ID" value="NZ_CACSIK010000001.1"/>
</dbReference>
<evidence type="ECO:0000313" key="3">
    <source>
        <dbReference type="EMBL" id="CAA0086864.1"/>
    </source>
</evidence>
<evidence type="ECO:0000313" key="4">
    <source>
        <dbReference type="Proteomes" id="UP000435877"/>
    </source>
</evidence>
<dbReference type="Proteomes" id="UP000435877">
    <property type="component" value="Unassembled WGS sequence"/>
</dbReference>
<reference evidence="4 5" key="1">
    <citation type="submission" date="2019-11" db="EMBL/GenBank/DDBJ databases">
        <authorList>
            <person name="Holert J."/>
        </authorList>
    </citation>
    <scope>NUCLEOTIDE SEQUENCE [LARGE SCALE GENOMIC DNA]</scope>
    <source>
        <strain evidence="2">BC3_2A</strain>
        <strain evidence="3">SB11_1A</strain>
    </source>
</reference>
<dbReference type="EMBL" id="CACSIK010000001">
    <property type="protein sequence ID" value="CAA0086864.1"/>
    <property type="molecule type" value="Genomic_DNA"/>
</dbReference>
<dbReference type="EMBL" id="CACSIM010000001">
    <property type="protein sequence ID" value="CAA0078224.1"/>
    <property type="molecule type" value="Genomic_DNA"/>
</dbReference>
<organism evidence="3 4">
    <name type="scientific">Zhongshania aliphaticivorans</name>
    <dbReference type="NCBI Taxonomy" id="1470434"/>
    <lineage>
        <taxon>Bacteria</taxon>
        <taxon>Pseudomonadati</taxon>
        <taxon>Pseudomonadota</taxon>
        <taxon>Gammaproteobacteria</taxon>
        <taxon>Cellvibrionales</taxon>
        <taxon>Spongiibacteraceae</taxon>
        <taxon>Zhongshania</taxon>
    </lineage>
</organism>
<dbReference type="Proteomes" id="UP000439591">
    <property type="component" value="Unassembled WGS sequence"/>
</dbReference>
<evidence type="ECO:0000313" key="5">
    <source>
        <dbReference type="Proteomes" id="UP000439591"/>
    </source>
</evidence>
<dbReference type="AlphaFoldDB" id="A0A5S9NC12"/>